<keyword evidence="3" id="KW-0964">Secreted</keyword>
<dbReference type="PANTHER" id="PTHR42792">
    <property type="entry name" value="FLAGELLIN"/>
    <property type="match status" value="1"/>
</dbReference>
<dbReference type="GO" id="GO:0009288">
    <property type="term" value="C:bacterial-type flagellum"/>
    <property type="evidence" value="ECO:0007669"/>
    <property type="project" value="UniProtKB-SubCell"/>
</dbReference>
<dbReference type="InterPro" id="IPR001029">
    <property type="entry name" value="Flagellin_N"/>
</dbReference>
<dbReference type="Gene3D" id="1.20.1330.10">
    <property type="entry name" value="f41 fragment of flagellin, N-terminal domain"/>
    <property type="match status" value="1"/>
</dbReference>
<evidence type="ECO:0000313" key="6">
    <source>
        <dbReference type="EMBL" id="SHE62216.1"/>
    </source>
</evidence>
<keyword evidence="7" id="KW-1185">Reference proteome</keyword>
<sequence>MRVTLPQLYAATRENILNRNEKISNLTTQISSGRKLKTSHDDPNAWAQSRNLTDGLEKLERYKSNLEFASGMNSVADSALDHIHDLLIRAKEIGTAANTPNSTEEKQAYLEELDQVIEEIMSTAETKYNGQYVFEGYFDDTASPPDWVSARDATPPGDARVLSLDLDDRATDTEVSVDARSVFQGLVQTFEDLKTAIDAGDSTQIANQLANLDTAMAETQALSSKTGARLAGYERRLDALEIFQVHGQDRLSEIRDTDLVEAITSLKQNQIALEAALQSTAAVQGLSLTRYL</sequence>
<dbReference type="Pfam" id="PF00700">
    <property type="entry name" value="Flagellin_C"/>
    <property type="match status" value="1"/>
</dbReference>
<dbReference type="GO" id="GO:0005198">
    <property type="term" value="F:structural molecule activity"/>
    <property type="evidence" value="ECO:0007669"/>
    <property type="project" value="UniProtKB-UniRule"/>
</dbReference>
<comment type="subcellular location">
    <subcellularLocation>
        <location evidence="3">Secreted</location>
    </subcellularLocation>
    <subcellularLocation>
        <location evidence="3">Bacterial flagellum</location>
    </subcellularLocation>
</comment>
<evidence type="ECO:0000259" key="4">
    <source>
        <dbReference type="Pfam" id="PF00669"/>
    </source>
</evidence>
<feature type="domain" description="Flagellin N-terminal" evidence="4">
    <location>
        <begin position="8"/>
        <end position="138"/>
    </location>
</feature>
<dbReference type="SUPFAM" id="SSF64518">
    <property type="entry name" value="Phase 1 flagellin"/>
    <property type="match status" value="1"/>
</dbReference>
<dbReference type="EMBL" id="FQVB01000005">
    <property type="protein sequence ID" value="SHE62216.1"/>
    <property type="molecule type" value="Genomic_DNA"/>
</dbReference>
<keyword evidence="2 3" id="KW-0975">Bacterial flagellum</keyword>
<keyword evidence="6" id="KW-0966">Cell projection</keyword>
<evidence type="ECO:0000256" key="2">
    <source>
        <dbReference type="ARBA" id="ARBA00023143"/>
    </source>
</evidence>
<comment type="similarity">
    <text evidence="1 3">Belongs to the bacterial flagellin family.</text>
</comment>
<keyword evidence="6" id="KW-0282">Flagellum</keyword>
<protein>
    <recommendedName>
        <fullName evidence="3">Flagellin</fullName>
    </recommendedName>
</protein>
<reference evidence="7" key="1">
    <citation type="submission" date="2016-11" db="EMBL/GenBank/DDBJ databases">
        <authorList>
            <person name="Varghese N."/>
            <person name="Submissions S."/>
        </authorList>
    </citation>
    <scope>NUCLEOTIDE SEQUENCE [LARGE SCALE GENOMIC DNA]</scope>
    <source>
        <strain evidence="7">DSM 9756</strain>
    </source>
</reference>
<dbReference type="InterPro" id="IPR046358">
    <property type="entry name" value="Flagellin_C"/>
</dbReference>
<evidence type="ECO:0000256" key="3">
    <source>
        <dbReference type="RuleBase" id="RU362073"/>
    </source>
</evidence>
<proteinExistence type="inferred from homology"/>
<organism evidence="6 7">
    <name type="scientific">Desulfacinum infernum DSM 9756</name>
    <dbReference type="NCBI Taxonomy" id="1121391"/>
    <lineage>
        <taxon>Bacteria</taxon>
        <taxon>Pseudomonadati</taxon>
        <taxon>Thermodesulfobacteriota</taxon>
        <taxon>Syntrophobacteria</taxon>
        <taxon>Syntrophobacterales</taxon>
        <taxon>Syntrophobacteraceae</taxon>
        <taxon>Desulfacinum</taxon>
    </lineage>
</organism>
<gene>
    <name evidence="6" type="ORF">SAMN02745206_00604</name>
</gene>
<comment type="function">
    <text evidence="3">Flagellin is the subunit protein which polymerizes to form the filaments of bacterial flagella.</text>
</comment>
<evidence type="ECO:0000256" key="1">
    <source>
        <dbReference type="ARBA" id="ARBA00005709"/>
    </source>
</evidence>
<dbReference type="STRING" id="1121391.SAMN02745206_00604"/>
<evidence type="ECO:0000259" key="5">
    <source>
        <dbReference type="Pfam" id="PF00700"/>
    </source>
</evidence>
<dbReference type="Proteomes" id="UP000184076">
    <property type="component" value="Unassembled WGS sequence"/>
</dbReference>
<dbReference type="GO" id="GO:0005576">
    <property type="term" value="C:extracellular region"/>
    <property type="evidence" value="ECO:0007669"/>
    <property type="project" value="UniProtKB-SubCell"/>
</dbReference>
<dbReference type="AlphaFoldDB" id="A0A1M4UZR8"/>
<dbReference type="PANTHER" id="PTHR42792:SF1">
    <property type="entry name" value="FLAGELLAR HOOK-ASSOCIATED PROTEIN 3"/>
    <property type="match status" value="1"/>
</dbReference>
<dbReference type="Pfam" id="PF00669">
    <property type="entry name" value="Flagellin_N"/>
    <property type="match status" value="1"/>
</dbReference>
<dbReference type="InterPro" id="IPR001492">
    <property type="entry name" value="Flagellin"/>
</dbReference>
<accession>A0A1M4UZR8</accession>
<keyword evidence="6" id="KW-0969">Cilium</keyword>
<dbReference type="OrthoDB" id="9758307at2"/>
<dbReference type="RefSeq" id="WP_073036787.1">
    <property type="nucleotide sequence ID" value="NZ_FQVB01000005.1"/>
</dbReference>
<feature type="domain" description="Flagellin C-terminal" evidence="5">
    <location>
        <begin position="210"/>
        <end position="292"/>
    </location>
</feature>
<evidence type="ECO:0000313" key="7">
    <source>
        <dbReference type="Proteomes" id="UP000184076"/>
    </source>
</evidence>
<name>A0A1M4UZR8_9BACT</name>